<proteinExistence type="predicted"/>
<reference evidence="1 2" key="1">
    <citation type="submission" date="2014-04" db="EMBL/GenBank/DDBJ databases">
        <title>Evolutionary Origins and Diversification of the Mycorrhizal Mutualists.</title>
        <authorList>
            <consortium name="DOE Joint Genome Institute"/>
            <consortium name="Mycorrhizal Genomics Consortium"/>
            <person name="Kohler A."/>
            <person name="Kuo A."/>
            <person name="Nagy L.G."/>
            <person name="Floudas D."/>
            <person name="Copeland A."/>
            <person name="Barry K.W."/>
            <person name="Cichocki N."/>
            <person name="Veneault-Fourrey C."/>
            <person name="LaButti K."/>
            <person name="Lindquist E.A."/>
            <person name="Lipzen A."/>
            <person name="Lundell T."/>
            <person name="Morin E."/>
            <person name="Murat C."/>
            <person name="Riley R."/>
            <person name="Ohm R."/>
            <person name="Sun H."/>
            <person name="Tunlid A."/>
            <person name="Henrissat B."/>
            <person name="Grigoriev I.V."/>
            <person name="Hibbett D.S."/>
            <person name="Martin F."/>
        </authorList>
    </citation>
    <scope>NUCLEOTIDE SEQUENCE [LARGE SCALE GENOMIC DNA]</scope>
    <source>
        <strain evidence="1 2">FD-317 M1</strain>
    </source>
</reference>
<sequence>MLLSGGLRISRRIIHRITLSKVEKEEYLRAILADVNTSQASGANLLQADTILRMGMSRDSWARTAWFLKLGQLLLAGIEERLEIFTASTIQTLPHRHPSPDPRLFERVQKAEGLCSVSGEFYLKSFLAMNKEDFGLGHKAHGAVSGGVGVGVKRKSKEHKERCMYRLYAVVVHIGKYGDSSDDITYPALPNSSDIPAAATQADLANLPPPPGSANRSRQWANVSDTVVKLTTLEVLGARVYIHMYERVRMTVLIYPSSRYGLCT</sequence>
<evidence type="ECO:0000313" key="2">
    <source>
        <dbReference type="Proteomes" id="UP000053593"/>
    </source>
</evidence>
<protein>
    <recommendedName>
        <fullName evidence="3">USP domain-containing protein</fullName>
    </recommendedName>
</protein>
<evidence type="ECO:0000313" key="1">
    <source>
        <dbReference type="EMBL" id="KIK55041.1"/>
    </source>
</evidence>
<evidence type="ECO:0008006" key="3">
    <source>
        <dbReference type="Google" id="ProtNLM"/>
    </source>
</evidence>
<dbReference type="EMBL" id="KN834810">
    <property type="protein sequence ID" value="KIK55041.1"/>
    <property type="molecule type" value="Genomic_DNA"/>
</dbReference>
<keyword evidence="2" id="KW-1185">Reference proteome</keyword>
<dbReference type="AlphaFoldDB" id="A0A0D0BK41"/>
<dbReference type="SUPFAM" id="SSF54001">
    <property type="entry name" value="Cysteine proteinases"/>
    <property type="match status" value="1"/>
</dbReference>
<name>A0A0D0BK41_9AGAR</name>
<dbReference type="InterPro" id="IPR038765">
    <property type="entry name" value="Papain-like_cys_pep_sf"/>
</dbReference>
<dbReference type="OrthoDB" id="2020758at2759"/>
<accession>A0A0D0BK41</accession>
<gene>
    <name evidence="1" type="ORF">GYMLUDRAFT_264353</name>
</gene>
<dbReference type="Proteomes" id="UP000053593">
    <property type="component" value="Unassembled WGS sequence"/>
</dbReference>
<dbReference type="HOGENOM" id="CLU_1053931_0_0_1"/>
<organism evidence="1 2">
    <name type="scientific">Collybiopsis luxurians FD-317 M1</name>
    <dbReference type="NCBI Taxonomy" id="944289"/>
    <lineage>
        <taxon>Eukaryota</taxon>
        <taxon>Fungi</taxon>
        <taxon>Dikarya</taxon>
        <taxon>Basidiomycota</taxon>
        <taxon>Agaricomycotina</taxon>
        <taxon>Agaricomycetes</taxon>
        <taxon>Agaricomycetidae</taxon>
        <taxon>Agaricales</taxon>
        <taxon>Marasmiineae</taxon>
        <taxon>Omphalotaceae</taxon>
        <taxon>Collybiopsis</taxon>
        <taxon>Collybiopsis luxurians</taxon>
    </lineage>
</organism>
<dbReference type="Gene3D" id="3.90.70.10">
    <property type="entry name" value="Cysteine proteinases"/>
    <property type="match status" value="1"/>
</dbReference>